<feature type="transmembrane region" description="Helical" evidence="1">
    <location>
        <begin position="123"/>
        <end position="140"/>
    </location>
</feature>
<dbReference type="PANTHER" id="PTHR33979:SF2">
    <property type="entry name" value="PEPTIDASE M50B-LIKE-DOMAIN-CONTAINING PROTEIN"/>
    <property type="match status" value="1"/>
</dbReference>
<proteinExistence type="predicted"/>
<dbReference type="PANTHER" id="PTHR33979">
    <property type="entry name" value="OS02G0221600 PROTEIN"/>
    <property type="match status" value="1"/>
</dbReference>
<dbReference type="AlphaFoldDB" id="A0A931HVN7"/>
<gene>
    <name evidence="2" type="ORF">H0267_08355</name>
</gene>
<organism evidence="2 3">
    <name type="scientific">Halobacillus yeomjeoni</name>
    <dbReference type="NCBI Taxonomy" id="311194"/>
    <lineage>
        <taxon>Bacteria</taxon>
        <taxon>Bacillati</taxon>
        <taxon>Bacillota</taxon>
        <taxon>Bacilli</taxon>
        <taxon>Bacillales</taxon>
        <taxon>Bacillaceae</taxon>
        <taxon>Halobacillus</taxon>
    </lineage>
</organism>
<keyword evidence="1" id="KW-0812">Transmembrane</keyword>
<feature type="transmembrane region" description="Helical" evidence="1">
    <location>
        <begin position="72"/>
        <end position="93"/>
    </location>
</feature>
<keyword evidence="3" id="KW-1185">Reference proteome</keyword>
<dbReference type="InterPro" id="IPR049500">
    <property type="entry name" value="Peptidase_M50B-like"/>
</dbReference>
<feature type="transmembrane region" description="Helical" evidence="1">
    <location>
        <begin position="190"/>
        <end position="212"/>
    </location>
</feature>
<dbReference type="Pfam" id="PF13398">
    <property type="entry name" value="Peptidase_M50B"/>
    <property type="match status" value="1"/>
</dbReference>
<feature type="transmembrane region" description="Helical" evidence="1">
    <location>
        <begin position="147"/>
        <end position="170"/>
    </location>
</feature>
<keyword evidence="1" id="KW-0472">Membrane</keyword>
<keyword evidence="1" id="KW-1133">Transmembrane helix</keyword>
<dbReference type="Proteomes" id="UP000614490">
    <property type="component" value="Unassembled WGS sequence"/>
</dbReference>
<evidence type="ECO:0000313" key="3">
    <source>
        <dbReference type="Proteomes" id="UP000614490"/>
    </source>
</evidence>
<feature type="transmembrane region" description="Helical" evidence="1">
    <location>
        <begin position="100"/>
        <end position="117"/>
    </location>
</feature>
<accession>A0A931HVN7</accession>
<reference evidence="2 3" key="1">
    <citation type="journal article" date="2005" name="Int. J. Syst. Evol. Microbiol.">
        <title>Halobacillus yeomjeoni sp. nov., isolated from a marine solar saltern in Korea.</title>
        <authorList>
            <person name="Yoon J.H."/>
            <person name="Kang S.J."/>
            <person name="Lee C.H."/>
            <person name="Oh H.W."/>
            <person name="Oh T.K."/>
        </authorList>
    </citation>
    <scope>NUCLEOTIDE SEQUENCE [LARGE SCALE GENOMIC DNA]</scope>
    <source>
        <strain evidence="2 3">KCTC 3957</strain>
    </source>
</reference>
<dbReference type="EMBL" id="JADZSC010000002">
    <property type="protein sequence ID" value="MBH0230223.1"/>
    <property type="molecule type" value="Genomic_DNA"/>
</dbReference>
<sequence length="217" mass="24503">MKTKIIVGILVALLLTQMPVIGKYFAILNTMIHETGHSFFALITGGEVQRISLFPDTSGTTLTGHSSWWSQFLTSIAGYVTSSYFAFLFLSLLLKEKYKWIIYILLVFLSINLFFWVRNLYGLFWIGSFAAGFIWLLKSGNKTFVQYVLVLIASLVFVEAITSAFEIMWVSFVTPLRAGDAANLAQLTTFIPSPIWGIVFFVQSVCFSWFALKKVLV</sequence>
<comment type="caution">
    <text evidence="2">The sequence shown here is derived from an EMBL/GenBank/DDBJ whole genome shotgun (WGS) entry which is preliminary data.</text>
</comment>
<dbReference type="RefSeq" id="WP_197316871.1">
    <property type="nucleotide sequence ID" value="NZ_JADZSC010000002.1"/>
</dbReference>
<protein>
    <submittedName>
        <fullName evidence="2">M50 family metallopeptidase</fullName>
    </submittedName>
</protein>
<evidence type="ECO:0000313" key="2">
    <source>
        <dbReference type="EMBL" id="MBH0230223.1"/>
    </source>
</evidence>
<name>A0A931HVN7_9BACI</name>
<evidence type="ECO:0000256" key="1">
    <source>
        <dbReference type="SAM" id="Phobius"/>
    </source>
</evidence>